<comment type="caution">
    <text evidence="11">The sequence shown here is derived from an EMBL/GenBank/DDBJ whole genome shotgun (WGS) entry which is preliminary data.</text>
</comment>
<keyword evidence="8 9" id="KW-0472">Membrane</keyword>
<keyword evidence="5" id="KW-0547">Nucleotide-binding</keyword>
<keyword evidence="6" id="KW-0067">ATP-binding</keyword>
<evidence type="ECO:0000256" key="2">
    <source>
        <dbReference type="ARBA" id="ARBA00022448"/>
    </source>
</evidence>
<dbReference type="PANTHER" id="PTHR24223">
    <property type="entry name" value="ATP-BINDING CASSETTE SUB-FAMILY C"/>
    <property type="match status" value="1"/>
</dbReference>
<sequence>MYDLALVGQPQFTSFCVFFAATVCGFIVEAWPRNVLLSPSEVSQHSDKTQPLDNDWNRPTTYDQSNLFSRLCFHFLQPIISSGYYRPLRDEDIANMMPRGIRTIHSYDSISRLSKQAPSLLWVVFKACGWPWLPIIVFAFTESVMEFLQPILLNVILGFILSLSTEQPQPIALGIIMAVGMFAAALLTSLASGQFFQLGTNLGIELKTGLIAMIYRKTLKLSPAARREATLGEIMNRMSVDAERVGNAVKFLPQLLTTPFEIAIGIWLLYQQLGLSAFVGLGVVLIMIPVQGKIAKVLHKAKGKKLEAMDMRIRLLTDILSGIRAVKLYSWERSFQEQLRGYRKKELKHIGHIGATIAVMMIMYTSMPSLMSLLSFVVYALVGGPNVTRGTISAQVVFVSITLFGRLSKPIGRVSHVINQSISLKVAVKRIQSYLLQEELDESQVDYQPAPLRTPTQDISTGEIDRGSADKHTLSVQVLDGVFSWNSPDPNLEAAATVASEHSPTKDQRLALNNINLQVSPGNLTAIMGRVGQGKSSLLSAIIGDMYKCQGAVKVYGLMAYVPQQAWIINATVRDNITFGKPFDQERYDHVLFASGLLPDLEILAAGDLTEIGERGINLSGGQKQRVSLARAAYQD</sequence>
<dbReference type="AlphaFoldDB" id="A0A9P6J2W4"/>
<dbReference type="Pfam" id="PF00005">
    <property type="entry name" value="ABC_tran"/>
    <property type="match status" value="1"/>
</dbReference>
<dbReference type="GO" id="GO:0005524">
    <property type="term" value="F:ATP binding"/>
    <property type="evidence" value="ECO:0007669"/>
    <property type="project" value="UniProtKB-KW"/>
</dbReference>
<dbReference type="InterPro" id="IPR050173">
    <property type="entry name" value="ABC_transporter_C-like"/>
</dbReference>
<evidence type="ECO:0000256" key="6">
    <source>
        <dbReference type="ARBA" id="ARBA00022840"/>
    </source>
</evidence>
<evidence type="ECO:0000256" key="7">
    <source>
        <dbReference type="ARBA" id="ARBA00022989"/>
    </source>
</evidence>
<accession>A0A9P6J2W4</accession>
<dbReference type="GO" id="GO:0012505">
    <property type="term" value="C:endomembrane system"/>
    <property type="evidence" value="ECO:0007669"/>
    <property type="project" value="UniProtKB-SubCell"/>
</dbReference>
<dbReference type="InterPro" id="IPR027417">
    <property type="entry name" value="P-loop_NTPase"/>
</dbReference>
<dbReference type="Gene3D" id="3.40.50.300">
    <property type="entry name" value="P-loop containing nucleotide triphosphate hydrolases"/>
    <property type="match status" value="1"/>
</dbReference>
<evidence type="ECO:0000313" key="11">
    <source>
        <dbReference type="EMBL" id="KAF9959731.1"/>
    </source>
</evidence>
<evidence type="ECO:0000259" key="10">
    <source>
        <dbReference type="PROSITE" id="PS50929"/>
    </source>
</evidence>
<feature type="transmembrane region" description="Helical" evidence="9">
    <location>
        <begin position="262"/>
        <end position="290"/>
    </location>
</feature>
<dbReference type="OrthoDB" id="6500128at2759"/>
<keyword evidence="2" id="KW-0813">Transport</keyword>
<dbReference type="GO" id="GO:0016887">
    <property type="term" value="F:ATP hydrolysis activity"/>
    <property type="evidence" value="ECO:0007669"/>
    <property type="project" value="InterPro"/>
</dbReference>
<dbReference type="SUPFAM" id="SSF90123">
    <property type="entry name" value="ABC transporter transmembrane region"/>
    <property type="match status" value="1"/>
</dbReference>
<evidence type="ECO:0000313" key="12">
    <source>
        <dbReference type="Proteomes" id="UP000749646"/>
    </source>
</evidence>
<evidence type="ECO:0000256" key="4">
    <source>
        <dbReference type="ARBA" id="ARBA00022737"/>
    </source>
</evidence>
<name>A0A9P6J2W4_9FUNG</name>
<dbReference type="InterPro" id="IPR044746">
    <property type="entry name" value="ABCC_6TM_D1"/>
</dbReference>
<dbReference type="FunFam" id="1.20.1560.10:FF:000006">
    <property type="entry name" value="ATP-binding cassette, sub-family C (CFTR/MRP), member 9"/>
    <property type="match status" value="1"/>
</dbReference>
<dbReference type="GO" id="GO:0140359">
    <property type="term" value="F:ABC-type transporter activity"/>
    <property type="evidence" value="ECO:0007669"/>
    <property type="project" value="InterPro"/>
</dbReference>
<keyword evidence="12" id="KW-1185">Reference proteome</keyword>
<dbReference type="CDD" id="cd18579">
    <property type="entry name" value="ABC_6TM_ABCC_D1"/>
    <property type="match status" value="1"/>
</dbReference>
<feature type="transmembrane region" description="Helical" evidence="9">
    <location>
        <begin position="12"/>
        <end position="31"/>
    </location>
</feature>
<dbReference type="InterPro" id="IPR011527">
    <property type="entry name" value="ABC1_TM_dom"/>
</dbReference>
<protein>
    <recommendedName>
        <fullName evidence="10">ABC transmembrane type-1 domain-containing protein</fullName>
    </recommendedName>
</protein>
<proteinExistence type="predicted"/>
<feature type="non-terminal residue" evidence="11">
    <location>
        <position position="636"/>
    </location>
</feature>
<dbReference type="Gene3D" id="1.20.1560.10">
    <property type="entry name" value="ABC transporter type 1, transmembrane domain"/>
    <property type="match status" value="1"/>
</dbReference>
<dbReference type="InterPro" id="IPR003439">
    <property type="entry name" value="ABC_transporter-like_ATP-bd"/>
</dbReference>
<dbReference type="PANTHER" id="PTHR24223:SF443">
    <property type="entry name" value="MULTIDRUG-RESISTANCE LIKE PROTEIN 1, ISOFORM I"/>
    <property type="match status" value="1"/>
</dbReference>
<evidence type="ECO:0000256" key="1">
    <source>
        <dbReference type="ARBA" id="ARBA00004127"/>
    </source>
</evidence>
<dbReference type="Proteomes" id="UP000749646">
    <property type="component" value="Unassembled WGS sequence"/>
</dbReference>
<feature type="domain" description="ABC transmembrane type-1" evidence="10">
    <location>
        <begin position="135"/>
        <end position="423"/>
    </location>
</feature>
<evidence type="ECO:0000256" key="8">
    <source>
        <dbReference type="ARBA" id="ARBA00023136"/>
    </source>
</evidence>
<dbReference type="GO" id="GO:0000329">
    <property type="term" value="C:fungal-type vacuole membrane"/>
    <property type="evidence" value="ECO:0007669"/>
    <property type="project" value="UniProtKB-ARBA"/>
</dbReference>
<evidence type="ECO:0000256" key="9">
    <source>
        <dbReference type="SAM" id="Phobius"/>
    </source>
</evidence>
<dbReference type="PROSITE" id="PS50929">
    <property type="entry name" value="ABC_TM1F"/>
    <property type="match status" value="1"/>
</dbReference>
<feature type="transmembrane region" description="Helical" evidence="9">
    <location>
        <begin position="120"/>
        <end position="141"/>
    </location>
</feature>
<dbReference type="InterPro" id="IPR036640">
    <property type="entry name" value="ABC1_TM_sf"/>
</dbReference>
<evidence type="ECO:0000256" key="5">
    <source>
        <dbReference type="ARBA" id="ARBA00022741"/>
    </source>
</evidence>
<feature type="transmembrane region" description="Helical" evidence="9">
    <location>
        <begin position="353"/>
        <end position="381"/>
    </location>
</feature>
<dbReference type="Pfam" id="PF00664">
    <property type="entry name" value="ABC_membrane"/>
    <property type="match status" value="1"/>
</dbReference>
<comment type="subcellular location">
    <subcellularLocation>
        <location evidence="1">Endomembrane system</location>
        <topology evidence="1">Multi-pass membrane protein</topology>
    </subcellularLocation>
</comment>
<feature type="transmembrane region" description="Helical" evidence="9">
    <location>
        <begin position="147"/>
        <end position="164"/>
    </location>
</feature>
<dbReference type="SUPFAM" id="SSF52540">
    <property type="entry name" value="P-loop containing nucleoside triphosphate hydrolases"/>
    <property type="match status" value="1"/>
</dbReference>
<keyword evidence="7 9" id="KW-1133">Transmembrane helix</keyword>
<feature type="transmembrane region" description="Helical" evidence="9">
    <location>
        <begin position="171"/>
        <end position="191"/>
    </location>
</feature>
<organism evidence="11 12">
    <name type="scientific">Modicella reniformis</name>
    <dbReference type="NCBI Taxonomy" id="1440133"/>
    <lineage>
        <taxon>Eukaryota</taxon>
        <taxon>Fungi</taxon>
        <taxon>Fungi incertae sedis</taxon>
        <taxon>Mucoromycota</taxon>
        <taxon>Mortierellomycotina</taxon>
        <taxon>Mortierellomycetes</taxon>
        <taxon>Mortierellales</taxon>
        <taxon>Mortierellaceae</taxon>
        <taxon>Modicella</taxon>
    </lineage>
</organism>
<gene>
    <name evidence="11" type="ORF">BGZ65_000094</name>
</gene>
<dbReference type="EMBL" id="JAAAHW010006492">
    <property type="protein sequence ID" value="KAF9959731.1"/>
    <property type="molecule type" value="Genomic_DNA"/>
</dbReference>
<keyword evidence="4" id="KW-0677">Repeat</keyword>
<keyword evidence="3 9" id="KW-0812">Transmembrane</keyword>
<evidence type="ECO:0000256" key="3">
    <source>
        <dbReference type="ARBA" id="ARBA00022692"/>
    </source>
</evidence>
<reference evidence="11" key="1">
    <citation type="journal article" date="2020" name="Fungal Divers.">
        <title>Resolving the Mortierellaceae phylogeny through synthesis of multi-gene phylogenetics and phylogenomics.</title>
        <authorList>
            <person name="Vandepol N."/>
            <person name="Liber J."/>
            <person name="Desiro A."/>
            <person name="Na H."/>
            <person name="Kennedy M."/>
            <person name="Barry K."/>
            <person name="Grigoriev I.V."/>
            <person name="Miller A.N."/>
            <person name="O'Donnell K."/>
            <person name="Stajich J.E."/>
            <person name="Bonito G."/>
        </authorList>
    </citation>
    <scope>NUCLEOTIDE SEQUENCE</scope>
    <source>
        <strain evidence="11">MES-2147</strain>
    </source>
</reference>